<evidence type="ECO:0000313" key="2">
    <source>
        <dbReference type="EMBL" id="RNJ60460.1"/>
    </source>
</evidence>
<name>A0A3M9YN43_9PEZI</name>
<dbReference type="PANTHER" id="PTHR12265">
    <property type="entry name" value="TRANSMEMBRANE PROTEIN 53"/>
    <property type="match status" value="1"/>
</dbReference>
<evidence type="ECO:0008006" key="4">
    <source>
        <dbReference type="Google" id="ProtNLM"/>
    </source>
</evidence>
<dbReference type="EMBL" id="RBVV01000007">
    <property type="protein sequence ID" value="RNJ60460.1"/>
    <property type="molecule type" value="Genomic_DNA"/>
</dbReference>
<dbReference type="Pfam" id="PF05705">
    <property type="entry name" value="DUF829"/>
    <property type="match status" value="1"/>
</dbReference>
<sequence length="332" mass="36446">MSALGNELDFFPPYDPPPPSIQPEEQPEDPLDPVTMHKTAPFPGFTALSEQVFVREAPVNDGPRPAGQPHTVMLYGWGDGTARNVQKYTDGYAALFPHARQIAVLSPIAKAMFNNAAARAVAMTPVVDTLGALDGTDGDGDGDDDDDAILVEAMSNTGAVNFSATLDAFAARHGRPLPHRLLVLDSTPGSPWLTWPSLQRWSRAMTIGTAAWFPWPFAVTQCLWGSFLTVNVLAGWCVGREAAGAFALRVTDDDAFETKNARRLYLYSKEDDLITSDDVEMYMAESRQKGYQLRAELFDGSGHVGHMRMHPEKYWKSIADAWAWTNEEPKSG</sequence>
<dbReference type="GeneID" id="39611841"/>
<evidence type="ECO:0000313" key="3">
    <source>
        <dbReference type="Proteomes" id="UP000267145"/>
    </source>
</evidence>
<reference evidence="2 3" key="1">
    <citation type="submission" date="2018-10" db="EMBL/GenBank/DDBJ databases">
        <title>Genome sequence of Verticillium nonalfalfae VnAa140.</title>
        <authorList>
            <person name="Stajich J.E."/>
            <person name="Kasson M.T."/>
        </authorList>
    </citation>
    <scope>NUCLEOTIDE SEQUENCE [LARGE SCALE GENOMIC DNA]</scope>
    <source>
        <strain evidence="2 3">VnAa140</strain>
    </source>
</reference>
<organism evidence="2 3">
    <name type="scientific">Verticillium nonalfalfae</name>
    <dbReference type="NCBI Taxonomy" id="1051616"/>
    <lineage>
        <taxon>Eukaryota</taxon>
        <taxon>Fungi</taxon>
        <taxon>Dikarya</taxon>
        <taxon>Ascomycota</taxon>
        <taxon>Pezizomycotina</taxon>
        <taxon>Sordariomycetes</taxon>
        <taxon>Hypocreomycetidae</taxon>
        <taxon>Glomerellales</taxon>
        <taxon>Plectosphaerellaceae</taxon>
        <taxon>Verticillium</taxon>
    </lineage>
</organism>
<dbReference type="InterPro" id="IPR008547">
    <property type="entry name" value="DUF829_TMEM53"/>
</dbReference>
<keyword evidence="3" id="KW-1185">Reference proteome</keyword>
<dbReference type="PANTHER" id="PTHR12265:SF14">
    <property type="entry name" value="INDOLE-DITERPENE BIOSYNTHESIS PROTEIN PAXU"/>
    <property type="match status" value="1"/>
</dbReference>
<dbReference type="Proteomes" id="UP000267145">
    <property type="component" value="Unassembled WGS sequence"/>
</dbReference>
<dbReference type="InterPro" id="IPR029058">
    <property type="entry name" value="AB_hydrolase_fold"/>
</dbReference>
<dbReference type="SUPFAM" id="SSF53474">
    <property type="entry name" value="alpha/beta-Hydrolases"/>
    <property type="match status" value="1"/>
</dbReference>
<gene>
    <name evidence="2" type="ORF">D7B24_008152</name>
</gene>
<proteinExistence type="predicted"/>
<dbReference type="RefSeq" id="XP_028498618.1">
    <property type="nucleotide sequence ID" value="XM_028642246.1"/>
</dbReference>
<feature type="region of interest" description="Disordered" evidence="1">
    <location>
        <begin position="1"/>
        <end position="33"/>
    </location>
</feature>
<evidence type="ECO:0000256" key="1">
    <source>
        <dbReference type="SAM" id="MobiDB-lite"/>
    </source>
</evidence>
<comment type="caution">
    <text evidence="2">The sequence shown here is derived from an EMBL/GenBank/DDBJ whole genome shotgun (WGS) entry which is preliminary data.</text>
</comment>
<accession>A0A3M9YN43</accession>
<protein>
    <recommendedName>
        <fullName evidence="4">PaxU</fullName>
    </recommendedName>
</protein>
<dbReference type="AlphaFoldDB" id="A0A3M9YN43"/>